<comment type="caution">
    <text evidence="1">The sequence shown here is derived from an EMBL/GenBank/DDBJ whole genome shotgun (WGS) entry which is preliminary data.</text>
</comment>
<gene>
    <name evidence="1" type="ORF">J1N35_025347</name>
</gene>
<sequence length="83" mass="9290">MPYPIHGLIQDPYLILVPNPCPKHGLIRDLTSDAHAMSQAWSYRGSHLDANAMSRTWSYMGSQFGADAMSQTWSYTGPTIFKT</sequence>
<dbReference type="AlphaFoldDB" id="A0A9D3V6D7"/>
<name>A0A9D3V6D7_9ROSI</name>
<proteinExistence type="predicted"/>
<evidence type="ECO:0000313" key="1">
    <source>
        <dbReference type="EMBL" id="KAH1073019.1"/>
    </source>
</evidence>
<dbReference type="EMBL" id="JAIQCV010000008">
    <property type="protein sequence ID" value="KAH1073019.1"/>
    <property type="molecule type" value="Genomic_DNA"/>
</dbReference>
<keyword evidence="2" id="KW-1185">Reference proteome</keyword>
<dbReference type="Proteomes" id="UP000828251">
    <property type="component" value="Unassembled WGS sequence"/>
</dbReference>
<organism evidence="1 2">
    <name type="scientific">Gossypium stocksii</name>
    <dbReference type="NCBI Taxonomy" id="47602"/>
    <lineage>
        <taxon>Eukaryota</taxon>
        <taxon>Viridiplantae</taxon>
        <taxon>Streptophyta</taxon>
        <taxon>Embryophyta</taxon>
        <taxon>Tracheophyta</taxon>
        <taxon>Spermatophyta</taxon>
        <taxon>Magnoliopsida</taxon>
        <taxon>eudicotyledons</taxon>
        <taxon>Gunneridae</taxon>
        <taxon>Pentapetalae</taxon>
        <taxon>rosids</taxon>
        <taxon>malvids</taxon>
        <taxon>Malvales</taxon>
        <taxon>Malvaceae</taxon>
        <taxon>Malvoideae</taxon>
        <taxon>Gossypium</taxon>
    </lineage>
</organism>
<protein>
    <submittedName>
        <fullName evidence="1">Uncharacterized protein</fullName>
    </submittedName>
</protein>
<evidence type="ECO:0000313" key="2">
    <source>
        <dbReference type="Proteomes" id="UP000828251"/>
    </source>
</evidence>
<accession>A0A9D3V6D7</accession>
<reference evidence="1 2" key="1">
    <citation type="journal article" date="2021" name="Plant Biotechnol. J.">
        <title>Multi-omics assisted identification of the key and species-specific regulatory components of drought-tolerant mechanisms in Gossypium stocksii.</title>
        <authorList>
            <person name="Yu D."/>
            <person name="Ke L."/>
            <person name="Zhang D."/>
            <person name="Wu Y."/>
            <person name="Sun Y."/>
            <person name="Mei J."/>
            <person name="Sun J."/>
            <person name="Sun Y."/>
        </authorList>
    </citation>
    <scope>NUCLEOTIDE SEQUENCE [LARGE SCALE GENOMIC DNA]</scope>
    <source>
        <strain evidence="2">cv. E1</strain>
        <tissue evidence="1">Leaf</tissue>
    </source>
</reference>